<feature type="chain" id="PRO_5026165197" description="Alginate lyase domain-containing protein" evidence="4">
    <location>
        <begin position="21"/>
        <end position="405"/>
    </location>
</feature>
<accession>A0A6I6LBL9</accession>
<sequence length="405" mass="44756">MKFLKAAVALMTPIVLISCAGPAAERNSDSKLPLIANAVAKPAMDFSHPGVLVSDFELAYVTSKIAAGESPWSEEFERAKNSDLASRTPTGQTNIDSRNDHEADLLRDDAIAAYTQALLWRYSGNETYAIGAITILNAWADFEGFSAGTDQDKLLAGWTGATLAPAAEIMRSYPGWHADEIINLQSMFRRAFYTQLNVASSWNGNVDLTQIDAMMAIAVFNEDEELFNKGLMRFNTRLPAYIYLAADGAAPQAVTGDDGNIQKFWFQPNRWVNGLTQESCRDNGHHSQYGVGSALHAAETAWHQGIDIYTKNQERLTAAMELLAGQLLTGSMQGICPNDQVTPNRFNTWEVGYNHFHGRKELDLPNTRKLILQQIRSSKSRTDWNLNYETLTHGRPAIAAPVLPK</sequence>
<keyword evidence="1 4" id="KW-0732">Signal</keyword>
<dbReference type="Proteomes" id="UP000428803">
    <property type="component" value="Chromosome"/>
</dbReference>
<gene>
    <name evidence="6" type="ORF">EUU25_15250</name>
</gene>
<evidence type="ECO:0000256" key="1">
    <source>
        <dbReference type="ARBA" id="ARBA00022729"/>
    </source>
</evidence>
<dbReference type="Gene3D" id="1.50.10.100">
    <property type="entry name" value="Chondroitin AC/alginate lyase"/>
    <property type="match status" value="1"/>
</dbReference>
<dbReference type="Pfam" id="PF05426">
    <property type="entry name" value="Alginate_lyase"/>
    <property type="match status" value="1"/>
</dbReference>
<keyword evidence="2" id="KW-0456">Lyase</keyword>
<dbReference type="InterPro" id="IPR008397">
    <property type="entry name" value="Alginate_lyase_dom"/>
</dbReference>
<protein>
    <recommendedName>
        <fullName evidence="5">Alginate lyase domain-containing protein</fullName>
    </recommendedName>
</protein>
<reference evidence="7" key="1">
    <citation type="submission" date="2019-01" db="EMBL/GenBank/DDBJ databases">
        <title>Sphingorhabdus lacus sp.nov., isolated from an oligotrophic freshwater lake.</title>
        <authorList>
            <person name="Park M."/>
        </authorList>
    </citation>
    <scope>NUCLEOTIDE SEQUENCE [LARGE SCALE GENOMIC DNA]</scope>
    <source>
        <strain evidence="7">IMCC1753</strain>
    </source>
</reference>
<organism evidence="6 7">
    <name type="scientific">Sphingorhabdus lacus</name>
    <dbReference type="NCBI Taxonomy" id="392610"/>
    <lineage>
        <taxon>Bacteria</taxon>
        <taxon>Pseudomonadati</taxon>
        <taxon>Pseudomonadota</taxon>
        <taxon>Alphaproteobacteria</taxon>
        <taxon>Sphingomonadales</taxon>
        <taxon>Sphingomonadaceae</taxon>
        <taxon>Sphingorhabdus</taxon>
    </lineage>
</organism>
<feature type="domain" description="Alginate lyase" evidence="5">
    <location>
        <begin position="74"/>
        <end position="325"/>
    </location>
</feature>
<dbReference type="KEGG" id="slaa:EUU25_15250"/>
<evidence type="ECO:0000256" key="4">
    <source>
        <dbReference type="SAM" id="SignalP"/>
    </source>
</evidence>
<dbReference type="InterPro" id="IPR008929">
    <property type="entry name" value="Chondroitin_lyas"/>
</dbReference>
<proteinExistence type="predicted"/>
<feature type="signal peptide" evidence="4">
    <location>
        <begin position="1"/>
        <end position="20"/>
    </location>
</feature>
<dbReference type="EMBL" id="CP035733">
    <property type="protein sequence ID" value="QGY81851.1"/>
    <property type="molecule type" value="Genomic_DNA"/>
</dbReference>
<feature type="compositionally biased region" description="Polar residues" evidence="3">
    <location>
        <begin position="83"/>
        <end position="96"/>
    </location>
</feature>
<keyword evidence="7" id="KW-1185">Reference proteome</keyword>
<dbReference type="SUPFAM" id="SSF48230">
    <property type="entry name" value="Chondroitin AC/alginate lyase"/>
    <property type="match status" value="1"/>
</dbReference>
<evidence type="ECO:0000256" key="3">
    <source>
        <dbReference type="SAM" id="MobiDB-lite"/>
    </source>
</evidence>
<name>A0A6I6LBL9_9SPHN</name>
<dbReference type="GO" id="GO:0042597">
    <property type="term" value="C:periplasmic space"/>
    <property type="evidence" value="ECO:0007669"/>
    <property type="project" value="InterPro"/>
</dbReference>
<evidence type="ECO:0000259" key="5">
    <source>
        <dbReference type="Pfam" id="PF05426"/>
    </source>
</evidence>
<dbReference type="OrthoDB" id="222550at2"/>
<dbReference type="GO" id="GO:0016829">
    <property type="term" value="F:lyase activity"/>
    <property type="evidence" value="ECO:0007669"/>
    <property type="project" value="UniProtKB-KW"/>
</dbReference>
<evidence type="ECO:0000313" key="7">
    <source>
        <dbReference type="Proteomes" id="UP000428803"/>
    </source>
</evidence>
<evidence type="ECO:0000313" key="6">
    <source>
        <dbReference type="EMBL" id="QGY81851.1"/>
    </source>
</evidence>
<dbReference type="PROSITE" id="PS51257">
    <property type="entry name" value="PROKAR_LIPOPROTEIN"/>
    <property type="match status" value="1"/>
</dbReference>
<evidence type="ECO:0000256" key="2">
    <source>
        <dbReference type="ARBA" id="ARBA00023239"/>
    </source>
</evidence>
<dbReference type="AlphaFoldDB" id="A0A6I6LBL9"/>
<dbReference type="RefSeq" id="WP_158902433.1">
    <property type="nucleotide sequence ID" value="NZ_CP035733.1"/>
</dbReference>
<feature type="region of interest" description="Disordered" evidence="3">
    <location>
        <begin position="77"/>
        <end position="98"/>
    </location>
</feature>